<dbReference type="EMBL" id="VSWD01000010">
    <property type="protein sequence ID" value="KAK3089135.1"/>
    <property type="molecule type" value="Genomic_DNA"/>
</dbReference>
<comment type="similarity">
    <text evidence="1 5">Belongs to the glutathione peroxidase family.</text>
</comment>
<evidence type="ECO:0000256" key="1">
    <source>
        <dbReference type="ARBA" id="ARBA00006926"/>
    </source>
</evidence>
<accession>A0AA88XP22</accession>
<proteinExistence type="inferred from homology"/>
<dbReference type="PANTHER" id="PTHR11592:SF78">
    <property type="entry name" value="GLUTATHIONE PEROXIDASE"/>
    <property type="match status" value="1"/>
</dbReference>
<dbReference type="Proteomes" id="UP001186944">
    <property type="component" value="Unassembled WGS sequence"/>
</dbReference>
<feature type="non-terminal residue" evidence="6">
    <location>
        <position position="1"/>
    </location>
</feature>
<dbReference type="AlphaFoldDB" id="A0AA88XP22"/>
<dbReference type="PIRSF" id="PIRSF000303">
    <property type="entry name" value="Glutathion_perox"/>
    <property type="match status" value="1"/>
</dbReference>
<sequence>YMYMYFQVLLVVNVASECGYTDGHYRSLVNLQNQLEPDFTVLAFPCNQFGNQEPGTNKEIKDFAEKTYGVNFPMFSKINVINDNVPDFWTFLTDEAKAVPNWNFWKYLVDKKGKVVHAWGPWVSVESITPYITDLIKYGKVRGLTDEL</sequence>
<protein>
    <recommendedName>
        <fullName evidence="5">Glutathione peroxidase</fullName>
    </recommendedName>
</protein>
<evidence type="ECO:0000256" key="4">
    <source>
        <dbReference type="PIRSR" id="PIRSR000303-1"/>
    </source>
</evidence>
<dbReference type="InterPro" id="IPR000889">
    <property type="entry name" value="Glutathione_peroxidase"/>
</dbReference>
<organism evidence="6 7">
    <name type="scientific">Pinctada imbricata</name>
    <name type="common">Atlantic pearl-oyster</name>
    <name type="synonym">Pinctada martensii</name>
    <dbReference type="NCBI Taxonomy" id="66713"/>
    <lineage>
        <taxon>Eukaryota</taxon>
        <taxon>Metazoa</taxon>
        <taxon>Spiralia</taxon>
        <taxon>Lophotrochozoa</taxon>
        <taxon>Mollusca</taxon>
        <taxon>Bivalvia</taxon>
        <taxon>Autobranchia</taxon>
        <taxon>Pteriomorphia</taxon>
        <taxon>Pterioida</taxon>
        <taxon>Pterioidea</taxon>
        <taxon>Pteriidae</taxon>
        <taxon>Pinctada</taxon>
    </lineage>
</organism>
<evidence type="ECO:0000256" key="5">
    <source>
        <dbReference type="RuleBase" id="RU000499"/>
    </source>
</evidence>
<dbReference type="PROSITE" id="PS51355">
    <property type="entry name" value="GLUTATHIONE_PEROXID_3"/>
    <property type="match status" value="1"/>
</dbReference>
<dbReference type="PANTHER" id="PTHR11592">
    <property type="entry name" value="GLUTATHIONE PEROXIDASE"/>
    <property type="match status" value="1"/>
</dbReference>
<gene>
    <name evidence="6" type="ORF">FSP39_001117</name>
</gene>
<keyword evidence="2 5" id="KW-0575">Peroxidase</keyword>
<evidence type="ECO:0000256" key="3">
    <source>
        <dbReference type="ARBA" id="ARBA00023002"/>
    </source>
</evidence>
<dbReference type="Gene3D" id="3.40.30.10">
    <property type="entry name" value="Glutaredoxin"/>
    <property type="match status" value="1"/>
</dbReference>
<dbReference type="InterPro" id="IPR036249">
    <property type="entry name" value="Thioredoxin-like_sf"/>
</dbReference>
<evidence type="ECO:0000256" key="2">
    <source>
        <dbReference type="ARBA" id="ARBA00022559"/>
    </source>
</evidence>
<feature type="active site" evidence="4">
    <location>
        <position position="18"/>
    </location>
</feature>
<dbReference type="InterPro" id="IPR029760">
    <property type="entry name" value="GPX_CS"/>
</dbReference>
<dbReference type="GO" id="GO:0004601">
    <property type="term" value="F:peroxidase activity"/>
    <property type="evidence" value="ECO:0007669"/>
    <property type="project" value="UniProtKB-KW"/>
</dbReference>
<keyword evidence="7" id="KW-1185">Reference proteome</keyword>
<dbReference type="GO" id="GO:0006979">
    <property type="term" value="P:response to oxidative stress"/>
    <property type="evidence" value="ECO:0007669"/>
    <property type="project" value="InterPro"/>
</dbReference>
<reference evidence="6" key="1">
    <citation type="submission" date="2019-08" db="EMBL/GenBank/DDBJ databases">
        <title>The improved chromosome-level genome for the pearl oyster Pinctada fucata martensii using PacBio sequencing and Hi-C.</title>
        <authorList>
            <person name="Zheng Z."/>
        </authorList>
    </citation>
    <scope>NUCLEOTIDE SEQUENCE</scope>
    <source>
        <strain evidence="6">ZZ-2019</strain>
        <tissue evidence="6">Adductor muscle</tissue>
    </source>
</reference>
<dbReference type="CDD" id="cd00340">
    <property type="entry name" value="GSH_Peroxidase"/>
    <property type="match status" value="1"/>
</dbReference>
<dbReference type="PRINTS" id="PR01011">
    <property type="entry name" value="GLUTPROXDASE"/>
</dbReference>
<keyword evidence="3 5" id="KW-0560">Oxidoreductase</keyword>
<dbReference type="SUPFAM" id="SSF52833">
    <property type="entry name" value="Thioredoxin-like"/>
    <property type="match status" value="1"/>
</dbReference>
<dbReference type="PROSITE" id="PS00763">
    <property type="entry name" value="GLUTATHIONE_PEROXID_2"/>
    <property type="match status" value="1"/>
</dbReference>
<comment type="caution">
    <text evidence="6">The sequence shown here is derived from an EMBL/GenBank/DDBJ whole genome shotgun (WGS) entry which is preliminary data.</text>
</comment>
<evidence type="ECO:0000313" key="7">
    <source>
        <dbReference type="Proteomes" id="UP001186944"/>
    </source>
</evidence>
<evidence type="ECO:0000313" key="6">
    <source>
        <dbReference type="EMBL" id="KAK3089135.1"/>
    </source>
</evidence>
<dbReference type="Pfam" id="PF00255">
    <property type="entry name" value="GSHPx"/>
    <property type="match status" value="1"/>
</dbReference>
<name>A0AA88XP22_PINIB</name>